<dbReference type="AlphaFoldDB" id="A0A1G4QS87"/>
<evidence type="ECO:0000256" key="5">
    <source>
        <dbReference type="ARBA" id="ARBA00022801"/>
    </source>
</evidence>
<evidence type="ECO:0000256" key="2">
    <source>
        <dbReference type="ARBA" id="ARBA00022649"/>
    </source>
</evidence>
<keyword evidence="11" id="KW-1185">Reference proteome</keyword>
<keyword evidence="8" id="KW-0800">Toxin</keyword>
<dbReference type="Proteomes" id="UP000199150">
    <property type="component" value="Unassembled WGS sequence"/>
</dbReference>
<comment type="cofactor">
    <cofactor evidence="1 8">
        <name>Mg(2+)</name>
        <dbReference type="ChEBI" id="CHEBI:18420"/>
    </cofactor>
</comment>
<sequence>MTGLAIDTSALVAILTKEPEGAVFKAVMLNCSQLVMSAASLLEARMVLYGRHPALPGELDALLVEMGITIEPVTATQSDIAFEVFRRYGKGTGHKAGLNFGDCFAYALAIERNTPLLFKGDDFVHTDVKSFEM</sequence>
<accession>A0A1G4QS87</accession>
<proteinExistence type="inferred from homology"/>
<evidence type="ECO:0000256" key="8">
    <source>
        <dbReference type="HAMAP-Rule" id="MF_00265"/>
    </source>
</evidence>
<evidence type="ECO:0000313" key="10">
    <source>
        <dbReference type="EMBL" id="SCW47238.1"/>
    </source>
</evidence>
<evidence type="ECO:0000313" key="11">
    <source>
        <dbReference type="Proteomes" id="UP000199150"/>
    </source>
</evidence>
<feature type="domain" description="PIN" evidence="9">
    <location>
        <begin position="6"/>
        <end position="127"/>
    </location>
</feature>
<dbReference type="HAMAP" id="MF_00265">
    <property type="entry name" value="VapC_Nob1"/>
    <property type="match status" value="1"/>
</dbReference>
<dbReference type="EMBL" id="FMTS01000001">
    <property type="protein sequence ID" value="SCW47238.1"/>
    <property type="molecule type" value="Genomic_DNA"/>
</dbReference>
<dbReference type="InterPro" id="IPR050556">
    <property type="entry name" value="Type_II_TA_system_RNase"/>
</dbReference>
<dbReference type="Pfam" id="PF01850">
    <property type="entry name" value="PIN"/>
    <property type="match status" value="1"/>
</dbReference>
<dbReference type="GO" id="GO:0000287">
    <property type="term" value="F:magnesium ion binding"/>
    <property type="evidence" value="ECO:0007669"/>
    <property type="project" value="UniProtKB-UniRule"/>
</dbReference>
<keyword evidence="5 8" id="KW-0378">Hydrolase</keyword>
<dbReference type="PANTHER" id="PTHR33653:SF1">
    <property type="entry name" value="RIBONUCLEASE VAPC2"/>
    <property type="match status" value="1"/>
</dbReference>
<keyword evidence="6 8" id="KW-0460">Magnesium</keyword>
<evidence type="ECO:0000256" key="6">
    <source>
        <dbReference type="ARBA" id="ARBA00022842"/>
    </source>
</evidence>
<dbReference type="InterPro" id="IPR022907">
    <property type="entry name" value="VapC_family"/>
</dbReference>
<dbReference type="Gene3D" id="3.40.50.1010">
    <property type="entry name" value="5'-nuclease"/>
    <property type="match status" value="1"/>
</dbReference>
<evidence type="ECO:0000256" key="3">
    <source>
        <dbReference type="ARBA" id="ARBA00022722"/>
    </source>
</evidence>
<comment type="similarity">
    <text evidence="7 8">Belongs to the PINc/VapC protein family.</text>
</comment>
<evidence type="ECO:0000256" key="4">
    <source>
        <dbReference type="ARBA" id="ARBA00022723"/>
    </source>
</evidence>
<comment type="function">
    <text evidence="8">Toxic component of a toxin-antitoxin (TA) system. An RNase.</text>
</comment>
<protein>
    <recommendedName>
        <fullName evidence="8">Ribonuclease VapC</fullName>
        <shortName evidence="8">RNase VapC</shortName>
        <ecNumber evidence="8">3.1.-.-</ecNumber>
    </recommendedName>
    <alternativeName>
        <fullName evidence="8">Toxin VapC</fullName>
    </alternativeName>
</protein>
<reference evidence="11" key="1">
    <citation type="submission" date="2016-10" db="EMBL/GenBank/DDBJ databases">
        <authorList>
            <person name="Varghese N."/>
            <person name="Submissions S."/>
        </authorList>
    </citation>
    <scope>NUCLEOTIDE SEQUENCE [LARGE SCALE GENOMIC DNA]</scope>
    <source>
        <strain evidence="11">CGMCC 1.3431</strain>
    </source>
</reference>
<dbReference type="InterPro" id="IPR029060">
    <property type="entry name" value="PIN-like_dom_sf"/>
</dbReference>
<dbReference type="PANTHER" id="PTHR33653">
    <property type="entry name" value="RIBONUCLEASE VAPC2"/>
    <property type="match status" value="1"/>
</dbReference>
<name>A0A1G4QS87_9CAUL</name>
<feature type="binding site" evidence="8">
    <location>
        <position position="102"/>
    </location>
    <ligand>
        <name>Mg(2+)</name>
        <dbReference type="ChEBI" id="CHEBI:18420"/>
    </ligand>
</feature>
<dbReference type="GO" id="GO:0090729">
    <property type="term" value="F:toxin activity"/>
    <property type="evidence" value="ECO:0007669"/>
    <property type="project" value="UniProtKB-KW"/>
</dbReference>
<dbReference type="RefSeq" id="WP_220083698.1">
    <property type="nucleotide sequence ID" value="NZ_CBCRYE010000001.1"/>
</dbReference>
<dbReference type="EC" id="3.1.-.-" evidence="8"/>
<dbReference type="InterPro" id="IPR002716">
    <property type="entry name" value="PIN_dom"/>
</dbReference>
<dbReference type="GO" id="GO:0016787">
    <property type="term" value="F:hydrolase activity"/>
    <property type="evidence" value="ECO:0007669"/>
    <property type="project" value="UniProtKB-KW"/>
</dbReference>
<organism evidence="10 11">
    <name type="scientific">Asticcacaulis taihuensis</name>
    <dbReference type="NCBI Taxonomy" id="260084"/>
    <lineage>
        <taxon>Bacteria</taxon>
        <taxon>Pseudomonadati</taxon>
        <taxon>Pseudomonadota</taxon>
        <taxon>Alphaproteobacteria</taxon>
        <taxon>Caulobacterales</taxon>
        <taxon>Caulobacteraceae</taxon>
        <taxon>Asticcacaulis</taxon>
    </lineage>
</organism>
<evidence type="ECO:0000256" key="7">
    <source>
        <dbReference type="ARBA" id="ARBA00038093"/>
    </source>
</evidence>
<dbReference type="GO" id="GO:0004540">
    <property type="term" value="F:RNA nuclease activity"/>
    <property type="evidence" value="ECO:0007669"/>
    <property type="project" value="InterPro"/>
</dbReference>
<gene>
    <name evidence="8" type="primary">vapC</name>
    <name evidence="10" type="ORF">SAMN02927928_1467</name>
</gene>
<dbReference type="CDD" id="cd09871">
    <property type="entry name" value="PIN_MtVapC28-VapC30-like"/>
    <property type="match status" value="1"/>
</dbReference>
<dbReference type="SUPFAM" id="SSF88723">
    <property type="entry name" value="PIN domain-like"/>
    <property type="match status" value="1"/>
</dbReference>
<evidence type="ECO:0000256" key="1">
    <source>
        <dbReference type="ARBA" id="ARBA00001946"/>
    </source>
</evidence>
<evidence type="ECO:0000259" key="9">
    <source>
        <dbReference type="Pfam" id="PF01850"/>
    </source>
</evidence>
<keyword evidence="4 8" id="KW-0479">Metal-binding</keyword>
<feature type="binding site" evidence="8">
    <location>
        <position position="7"/>
    </location>
    <ligand>
        <name>Mg(2+)</name>
        <dbReference type="ChEBI" id="CHEBI:18420"/>
    </ligand>
</feature>
<keyword evidence="3 8" id="KW-0540">Nuclease</keyword>
<dbReference type="STRING" id="260084.SAMN02927928_1467"/>
<keyword evidence="2 8" id="KW-1277">Toxin-antitoxin system</keyword>